<dbReference type="EMBL" id="JACMSE010000006">
    <property type="protein sequence ID" value="MBC2889624.1"/>
    <property type="molecule type" value="Genomic_DNA"/>
</dbReference>
<evidence type="ECO:0000313" key="3">
    <source>
        <dbReference type="Proteomes" id="UP000587396"/>
    </source>
</evidence>
<dbReference type="RefSeq" id="WP_185905421.1">
    <property type="nucleotide sequence ID" value="NZ_JACMSE010000006.1"/>
</dbReference>
<dbReference type="InterPro" id="IPR023896">
    <property type="entry name" value="LTA_DltD"/>
</dbReference>
<keyword evidence="1" id="KW-1133">Transmembrane helix</keyword>
<dbReference type="PANTHER" id="PTHR40039:SF1">
    <property type="entry name" value="PROTEIN DLTD"/>
    <property type="match status" value="1"/>
</dbReference>
<evidence type="ECO:0000256" key="1">
    <source>
        <dbReference type="SAM" id="Phobius"/>
    </source>
</evidence>
<dbReference type="NCBIfam" id="TIGR04092">
    <property type="entry name" value="LTA_DltD"/>
    <property type="match status" value="1"/>
</dbReference>
<dbReference type="SUPFAM" id="SSF52266">
    <property type="entry name" value="SGNH hydrolase"/>
    <property type="match status" value="1"/>
</dbReference>
<keyword evidence="1" id="KW-0812">Transmembrane</keyword>
<proteinExistence type="predicted"/>
<comment type="caution">
    <text evidence="2">The sequence shown here is derived from an EMBL/GenBank/DDBJ whole genome shotgun (WGS) entry which is preliminary data.</text>
</comment>
<name>A0A842JDX3_9ACTN</name>
<evidence type="ECO:0000313" key="2">
    <source>
        <dbReference type="EMBL" id="MBC2889624.1"/>
    </source>
</evidence>
<dbReference type="InterPro" id="IPR006998">
    <property type="entry name" value="DltD"/>
</dbReference>
<feature type="transmembrane region" description="Helical" evidence="1">
    <location>
        <begin position="26"/>
        <end position="50"/>
    </location>
</feature>
<reference evidence="2 3" key="1">
    <citation type="submission" date="2020-08" db="EMBL/GenBank/DDBJ databases">
        <authorList>
            <person name="Liu C."/>
            <person name="Sun Q."/>
        </authorList>
    </citation>
    <scope>NUCLEOTIDE SEQUENCE [LARGE SCALE GENOMIC DNA]</scope>
    <source>
        <strain evidence="2 3">N22</strain>
    </source>
</reference>
<organism evidence="2 3">
    <name type="scientific">Gordonibacter massiliensis</name>
    <name type="common">ex Traore et al. 2017</name>
    <dbReference type="NCBI Taxonomy" id="1841863"/>
    <lineage>
        <taxon>Bacteria</taxon>
        <taxon>Bacillati</taxon>
        <taxon>Actinomycetota</taxon>
        <taxon>Coriobacteriia</taxon>
        <taxon>Eggerthellales</taxon>
        <taxon>Eggerthellaceae</taxon>
        <taxon>Gordonibacter</taxon>
    </lineage>
</organism>
<dbReference type="AlphaFoldDB" id="A0A842JDX3"/>
<keyword evidence="1" id="KW-0472">Membrane</keyword>
<accession>A0A842JDX3</accession>
<dbReference type="PANTHER" id="PTHR40039">
    <property type="entry name" value="PROTEIN DLTD"/>
    <property type="match status" value="1"/>
</dbReference>
<sequence length="437" mass="47006">MASSPSAFASNEAAARGARDGKRGRLLLRGVLAGLLAVVLAFAGADAFLLPRPTDHDPARLYDYVYSGVKSESTAFTLSAMSDDGYLAFGSSEFYISKDKVPQCPQAVFGENACGVDLTYIGEAYDQSLWQAVAAGAYGSEVKNKKALIVVSPQWFFKGNGAQDKFASKFSYPLYRQFAANPRVSDETKAYVRSRVEALGADAAHVAAANRDSVPDAVNDAAFSFAEDLRVRSRLPQVIAQSPLKSAVRSSGEPTGEPDWEALLAQADASGDAACTTNPYGVYDAYWQKNSRYDAERGQDFAHADEEYADLACFLDVCRETGIEPLVVILPMHGAWYDREGVDAGTRSVFYERVRSICDDAGAAYADFSSCEYEKYFLCDTVHPGWRGWVRIERAFYDFVHGRDDAFLGGGAFGSAEGLEAAGDAGASLVGVAEGGA</sequence>
<protein>
    <submittedName>
        <fullName evidence="2">D-alanyl-lipoteichoic acid biosynthesis protein DltD</fullName>
    </submittedName>
</protein>
<dbReference type="Proteomes" id="UP000587396">
    <property type="component" value="Unassembled WGS sequence"/>
</dbReference>
<dbReference type="Pfam" id="PF04914">
    <property type="entry name" value="DltD"/>
    <property type="match status" value="1"/>
</dbReference>
<keyword evidence="3" id="KW-1185">Reference proteome</keyword>
<gene>
    <name evidence="2" type="primary">dltD</name>
    <name evidence="2" type="ORF">H7313_09760</name>
</gene>